<dbReference type="EMBL" id="PYHO01000006">
    <property type="protein sequence ID" value="PSR46961.1"/>
    <property type="molecule type" value="Genomic_DNA"/>
</dbReference>
<evidence type="ECO:0000313" key="8">
    <source>
        <dbReference type="EMBL" id="PSR46961.1"/>
    </source>
</evidence>
<keyword evidence="6" id="KW-1133">Transmembrane helix</keyword>
<dbReference type="Pfam" id="PF17158">
    <property type="entry name" value="MASE4"/>
    <property type="match status" value="1"/>
</dbReference>
<dbReference type="GO" id="GO:0052621">
    <property type="term" value="F:diguanylate cyclase activity"/>
    <property type="evidence" value="ECO:0007669"/>
    <property type="project" value="UniProtKB-EC"/>
</dbReference>
<feature type="transmembrane region" description="Helical" evidence="6">
    <location>
        <begin position="257"/>
        <end position="279"/>
    </location>
</feature>
<dbReference type="EC" id="2.7.7.65" evidence="3"/>
<protein>
    <recommendedName>
        <fullName evidence="3">diguanylate cyclase</fullName>
        <ecNumber evidence="3">2.7.7.65</ecNumber>
    </recommendedName>
</protein>
<keyword evidence="6" id="KW-0472">Membrane</keyword>
<dbReference type="NCBIfam" id="TIGR00254">
    <property type="entry name" value="GGDEF"/>
    <property type="match status" value="1"/>
</dbReference>
<evidence type="ECO:0000313" key="9">
    <source>
        <dbReference type="Proteomes" id="UP000240892"/>
    </source>
</evidence>
<dbReference type="Gene3D" id="3.30.70.270">
    <property type="match status" value="1"/>
</dbReference>
<keyword evidence="4" id="KW-0342">GTP-binding</keyword>
<evidence type="ECO:0000256" key="2">
    <source>
        <dbReference type="ARBA" id="ARBA00004665"/>
    </source>
</evidence>
<dbReference type="CDD" id="cd01949">
    <property type="entry name" value="GGDEF"/>
    <property type="match status" value="1"/>
</dbReference>
<evidence type="ECO:0000256" key="4">
    <source>
        <dbReference type="ARBA" id="ARBA00023134"/>
    </source>
</evidence>
<dbReference type="Proteomes" id="UP000240892">
    <property type="component" value="Unassembled WGS sequence"/>
</dbReference>
<feature type="transmembrane region" description="Helical" evidence="6">
    <location>
        <begin position="226"/>
        <end position="245"/>
    </location>
</feature>
<gene>
    <name evidence="8" type="ORF">C8256_10320</name>
</gene>
<dbReference type="Pfam" id="PF00990">
    <property type="entry name" value="GGDEF"/>
    <property type="match status" value="1"/>
</dbReference>
<keyword evidence="9" id="KW-1185">Reference proteome</keyword>
<dbReference type="InterPro" id="IPR043128">
    <property type="entry name" value="Rev_trsase/Diguanyl_cyclase"/>
</dbReference>
<dbReference type="SMART" id="SM00267">
    <property type="entry name" value="GGDEF"/>
    <property type="match status" value="1"/>
</dbReference>
<dbReference type="InterPro" id="IPR029787">
    <property type="entry name" value="Nucleotide_cyclase"/>
</dbReference>
<dbReference type="SUPFAM" id="SSF55073">
    <property type="entry name" value="Nucleotide cyclase"/>
    <property type="match status" value="1"/>
</dbReference>
<sequence>MEDSLMSLCCSCVSKRIIFSLTAVSLLIVAMFMLAGHLATYTIFIADIYYLVFSGLLLLLDAIIFFFMFFQFICNRKLLFVAILGLGFLGADIYWVEVLVLIQEMIALCIPLKAITNDLAIFYLFRQLTLMSSFLIALFYARRMNQNIAPVGKDEALVLLLACIFLVMAISAHNLSSYNPQISLNLMGTRFANGRNAWNSYYGVAVVAAWFMTLVLTIVITQLRSLLWCSIAAFCVSSLFSNIILLNLNEYNFPVWYLSRGVEVVCTFFVIVVLLYDIFKMHKKSTMLSIHDPLTGIYNRAYFYQELQQLMVSRRPISLMIMDIDHFKRINDRYGHPAGDAVIKTVVALAKNAVREEDILARIGGEEFAVLLHDTPPTVAARIAERIRVEIERETAQGLAYRTPEPMTISIGLFCSSDKVFSADECISFADSALYAAKRAGRNRVMTST</sequence>
<dbReference type="InterPro" id="IPR033424">
    <property type="entry name" value="MASE4"/>
</dbReference>
<comment type="catalytic activity">
    <reaction evidence="5">
        <text>2 GTP = 3',3'-c-di-GMP + 2 diphosphate</text>
        <dbReference type="Rhea" id="RHEA:24898"/>
        <dbReference type="ChEBI" id="CHEBI:33019"/>
        <dbReference type="ChEBI" id="CHEBI:37565"/>
        <dbReference type="ChEBI" id="CHEBI:58805"/>
        <dbReference type="EC" id="2.7.7.65"/>
    </reaction>
</comment>
<dbReference type="PANTHER" id="PTHR45138:SF9">
    <property type="entry name" value="DIGUANYLATE CYCLASE DGCM-RELATED"/>
    <property type="match status" value="1"/>
</dbReference>
<evidence type="ECO:0000259" key="7">
    <source>
        <dbReference type="PROSITE" id="PS50887"/>
    </source>
</evidence>
<dbReference type="RefSeq" id="WP_106926433.1">
    <property type="nucleotide sequence ID" value="NZ_CABMMU010000006.1"/>
</dbReference>
<dbReference type="PANTHER" id="PTHR45138">
    <property type="entry name" value="REGULATORY COMPONENTS OF SENSORY TRANSDUCTION SYSTEM"/>
    <property type="match status" value="1"/>
</dbReference>
<dbReference type="GO" id="GO:0005525">
    <property type="term" value="F:GTP binding"/>
    <property type="evidence" value="ECO:0007669"/>
    <property type="project" value="UniProtKB-KW"/>
</dbReference>
<keyword evidence="4" id="KW-0547">Nucleotide-binding</keyword>
<feature type="transmembrane region" description="Helical" evidence="6">
    <location>
        <begin position="198"/>
        <end position="219"/>
    </location>
</feature>
<feature type="transmembrane region" description="Helical" evidence="6">
    <location>
        <begin position="157"/>
        <end position="178"/>
    </location>
</feature>
<accession>A0A2T2Y384</accession>
<dbReference type="FunFam" id="3.30.70.270:FF:000001">
    <property type="entry name" value="Diguanylate cyclase domain protein"/>
    <property type="match status" value="1"/>
</dbReference>
<evidence type="ECO:0000256" key="1">
    <source>
        <dbReference type="ARBA" id="ARBA00001946"/>
    </source>
</evidence>
<name>A0A2T2Y384_9ENTR</name>
<feature type="transmembrane region" description="Helical" evidence="6">
    <location>
        <begin position="48"/>
        <end position="70"/>
    </location>
</feature>
<keyword evidence="6" id="KW-0812">Transmembrane</keyword>
<feature type="transmembrane region" description="Helical" evidence="6">
    <location>
        <begin position="77"/>
        <end position="96"/>
    </location>
</feature>
<dbReference type="InterPro" id="IPR000160">
    <property type="entry name" value="GGDEF_dom"/>
</dbReference>
<organism evidence="8 9">
    <name type="scientific">Kluyvera genomosp. 2</name>
    <dbReference type="NCBI Taxonomy" id="2774054"/>
    <lineage>
        <taxon>Bacteria</taxon>
        <taxon>Pseudomonadati</taxon>
        <taxon>Pseudomonadota</taxon>
        <taxon>Gammaproteobacteria</taxon>
        <taxon>Enterobacterales</taxon>
        <taxon>Enterobacteriaceae</taxon>
        <taxon>Kluyvera</taxon>
    </lineage>
</organism>
<evidence type="ECO:0000256" key="6">
    <source>
        <dbReference type="SAM" id="Phobius"/>
    </source>
</evidence>
<dbReference type="PROSITE" id="PS50887">
    <property type="entry name" value="GGDEF"/>
    <property type="match status" value="1"/>
</dbReference>
<comment type="pathway">
    <text evidence="2">Purine metabolism; 3',5'-cyclic di-GMP biosynthesis.</text>
</comment>
<proteinExistence type="predicted"/>
<feature type="transmembrane region" description="Helical" evidence="6">
    <location>
        <begin position="21"/>
        <end position="42"/>
    </location>
</feature>
<feature type="transmembrane region" description="Helical" evidence="6">
    <location>
        <begin position="120"/>
        <end position="141"/>
    </location>
</feature>
<dbReference type="GO" id="GO:1902201">
    <property type="term" value="P:negative regulation of bacterial-type flagellum-dependent cell motility"/>
    <property type="evidence" value="ECO:0007669"/>
    <property type="project" value="TreeGrafter"/>
</dbReference>
<dbReference type="InterPro" id="IPR050469">
    <property type="entry name" value="Diguanylate_Cyclase"/>
</dbReference>
<dbReference type="AlphaFoldDB" id="A0A2T2Y384"/>
<comment type="caution">
    <text evidence="8">The sequence shown here is derived from an EMBL/GenBank/DDBJ whole genome shotgun (WGS) entry which is preliminary data.</text>
</comment>
<comment type="cofactor">
    <cofactor evidence="1">
        <name>Mg(2+)</name>
        <dbReference type="ChEBI" id="CHEBI:18420"/>
    </cofactor>
</comment>
<dbReference type="GO" id="GO:0005886">
    <property type="term" value="C:plasma membrane"/>
    <property type="evidence" value="ECO:0007669"/>
    <property type="project" value="TreeGrafter"/>
</dbReference>
<evidence type="ECO:0000256" key="5">
    <source>
        <dbReference type="ARBA" id="ARBA00034247"/>
    </source>
</evidence>
<evidence type="ECO:0000256" key="3">
    <source>
        <dbReference type="ARBA" id="ARBA00012528"/>
    </source>
</evidence>
<dbReference type="GO" id="GO:0043709">
    <property type="term" value="P:cell adhesion involved in single-species biofilm formation"/>
    <property type="evidence" value="ECO:0007669"/>
    <property type="project" value="TreeGrafter"/>
</dbReference>
<feature type="domain" description="GGDEF" evidence="7">
    <location>
        <begin position="315"/>
        <end position="449"/>
    </location>
</feature>
<reference evidence="8 9" key="1">
    <citation type="submission" date="2018-03" db="EMBL/GenBank/DDBJ databases">
        <title>First report of an OXA-48+CTX-M-M-producing Kluyvera ascorbata clone recovered from patients admitted in a University Hospital in Madrid, Spain.</title>
        <authorList>
            <person name="Hernandez-Garcia M."/>
            <person name="Leon-Sampedro R."/>
            <person name="Perez-Viso B."/>
            <person name="Morosini M.I."/>
            <person name="Lopez-Fresnena N."/>
            <person name="Coque T.M."/>
            <person name="Bonten M."/>
            <person name="Malhotra-Kumar S."/>
            <person name="Ruiz-Garbajosa P."/>
            <person name="Canton R."/>
        </authorList>
    </citation>
    <scope>NUCLEOTIDE SEQUENCE [LARGE SCALE GENOMIC DNA]</scope>
    <source>
        <strain evidence="8 9">KA2</strain>
    </source>
</reference>